<keyword evidence="13" id="KW-1185">Reference proteome</keyword>
<dbReference type="EMBL" id="VYZN01000017">
    <property type="protein sequence ID" value="KAE9537836.1"/>
    <property type="molecule type" value="Genomic_DNA"/>
</dbReference>
<dbReference type="FunFam" id="2.40.10.10:FF:000120">
    <property type="entry name" value="Putative serine protease"/>
    <property type="match status" value="1"/>
</dbReference>
<dbReference type="PROSITE" id="PS00135">
    <property type="entry name" value="TRYPSIN_SER"/>
    <property type="match status" value="1"/>
</dbReference>
<keyword evidence="4" id="KW-0378">Hydrolase</keyword>
<dbReference type="PRINTS" id="PR00722">
    <property type="entry name" value="CHYMOTRYPSIN"/>
</dbReference>
<evidence type="ECO:0000256" key="10">
    <source>
        <dbReference type="ARBA" id="ARBA00066707"/>
    </source>
</evidence>
<evidence type="ECO:0000313" key="12">
    <source>
        <dbReference type="EMBL" id="KAE9537836.1"/>
    </source>
</evidence>
<dbReference type="EC" id="3.4.21.84" evidence="10"/>
<evidence type="ECO:0000256" key="6">
    <source>
        <dbReference type="ARBA" id="ARBA00022825"/>
    </source>
</evidence>
<reference evidence="12 13" key="1">
    <citation type="submission" date="2019-08" db="EMBL/GenBank/DDBJ databases">
        <title>The genome of the soybean aphid Biotype 1, its phylome, world population structure and adaptation to the North American continent.</title>
        <authorList>
            <person name="Giordano R."/>
            <person name="Donthu R.K."/>
            <person name="Hernandez A.G."/>
            <person name="Wright C.L."/>
            <person name="Zimin A.V."/>
        </authorList>
    </citation>
    <scope>NUCLEOTIDE SEQUENCE [LARGE SCALE GENOMIC DNA]</scope>
    <source>
        <tissue evidence="12">Whole aphids</tissue>
    </source>
</reference>
<dbReference type="InterPro" id="IPR001254">
    <property type="entry name" value="Trypsin_dom"/>
</dbReference>
<evidence type="ECO:0000256" key="1">
    <source>
        <dbReference type="ARBA" id="ARBA00022659"/>
    </source>
</evidence>
<name>A0A6G0TU93_APHGL</name>
<dbReference type="GO" id="GO:0004252">
    <property type="term" value="F:serine-type endopeptidase activity"/>
    <property type="evidence" value="ECO:0007669"/>
    <property type="project" value="InterPro"/>
</dbReference>
<evidence type="ECO:0000256" key="4">
    <source>
        <dbReference type="ARBA" id="ARBA00022801"/>
    </source>
</evidence>
<evidence type="ECO:0000256" key="8">
    <source>
        <dbReference type="ARBA" id="ARBA00024195"/>
    </source>
</evidence>
<evidence type="ECO:0000259" key="11">
    <source>
        <dbReference type="PROSITE" id="PS50240"/>
    </source>
</evidence>
<organism evidence="12 13">
    <name type="scientific">Aphis glycines</name>
    <name type="common">Soybean aphid</name>
    <dbReference type="NCBI Taxonomy" id="307491"/>
    <lineage>
        <taxon>Eukaryota</taxon>
        <taxon>Metazoa</taxon>
        <taxon>Ecdysozoa</taxon>
        <taxon>Arthropoda</taxon>
        <taxon>Hexapoda</taxon>
        <taxon>Insecta</taxon>
        <taxon>Pterygota</taxon>
        <taxon>Neoptera</taxon>
        <taxon>Paraneoptera</taxon>
        <taxon>Hemiptera</taxon>
        <taxon>Sternorrhyncha</taxon>
        <taxon>Aphidomorpha</taxon>
        <taxon>Aphidoidea</taxon>
        <taxon>Aphididae</taxon>
        <taxon>Aphidini</taxon>
        <taxon>Aphis</taxon>
        <taxon>Aphis</taxon>
    </lineage>
</organism>
<sequence length="320" mass="35319">MGKEQYFIITTLIVGIVTALPKDHIVFMDKPNIPSKTFGEKSSFASKLPPQATCGKRKAPSFRIMGGSDSELGWKFFYLGVHDLTGAWPWMVALGYKDVNNINSSIEWLCSGTLISNTHVLTGSSCFNNPERMELAVARLGEMNLDPTIYDGATPLDVPIERVIQHEEYNTPRLANDIGLIVLKNKVNFNIFIQPICLPLSPGMKNIDMGDSLPFVAGWGTTESSGPTSLSLKEVQIPIINMTECKKLYEGLKFSIDDRVICAGEKGKDTCQGDSGGPLMWLKEKQFYLMGIVSFGKRCGVSPAVYTNVASYTDWILKNI</sequence>
<comment type="similarity">
    <text evidence="8">Belongs to the peptidase S1 family. CLIP subfamily.</text>
</comment>
<evidence type="ECO:0000256" key="2">
    <source>
        <dbReference type="ARBA" id="ARBA00022670"/>
    </source>
</evidence>
<dbReference type="AlphaFoldDB" id="A0A6G0TU93"/>
<dbReference type="InterPro" id="IPR033116">
    <property type="entry name" value="TRYPSIN_SER"/>
</dbReference>
<keyword evidence="7" id="KW-1015">Disulfide bond</keyword>
<dbReference type="InterPro" id="IPR051487">
    <property type="entry name" value="Ser/Thr_Proteases_Immune/Dev"/>
</dbReference>
<evidence type="ECO:0000313" key="13">
    <source>
        <dbReference type="Proteomes" id="UP000475862"/>
    </source>
</evidence>
<dbReference type="GO" id="GO:0006508">
    <property type="term" value="P:proteolysis"/>
    <property type="evidence" value="ECO:0007669"/>
    <property type="project" value="UniProtKB-KW"/>
</dbReference>
<evidence type="ECO:0000256" key="3">
    <source>
        <dbReference type="ARBA" id="ARBA00022729"/>
    </source>
</evidence>
<dbReference type="SUPFAM" id="SSF50494">
    <property type="entry name" value="Trypsin-like serine proteases"/>
    <property type="match status" value="1"/>
</dbReference>
<dbReference type="OrthoDB" id="425190at2759"/>
<evidence type="ECO:0000256" key="5">
    <source>
        <dbReference type="ARBA" id="ARBA00022820"/>
    </source>
</evidence>
<dbReference type="Proteomes" id="UP000475862">
    <property type="component" value="Unassembled WGS sequence"/>
</dbReference>
<keyword evidence="5" id="KW-0353">Hemolymph clotting</keyword>
<dbReference type="SMART" id="SM00020">
    <property type="entry name" value="Tryp_SPc"/>
    <property type="match status" value="1"/>
</dbReference>
<feature type="domain" description="Peptidase S1" evidence="11">
    <location>
        <begin position="64"/>
        <end position="320"/>
    </location>
</feature>
<keyword evidence="2" id="KW-0645">Protease</keyword>
<evidence type="ECO:0000256" key="7">
    <source>
        <dbReference type="ARBA" id="ARBA00023157"/>
    </source>
</evidence>
<proteinExistence type="inferred from homology"/>
<dbReference type="InterPro" id="IPR043504">
    <property type="entry name" value="Peptidase_S1_PA_chymotrypsin"/>
</dbReference>
<evidence type="ECO:0000256" key="9">
    <source>
        <dbReference type="ARBA" id="ARBA00052079"/>
    </source>
</evidence>
<keyword evidence="1" id="KW-0768">Sushi</keyword>
<accession>A0A6G0TU93</accession>
<protein>
    <recommendedName>
        <fullName evidence="10">limulus clotting factor C</fullName>
        <ecNumber evidence="10">3.4.21.84</ecNumber>
    </recommendedName>
</protein>
<keyword evidence="3" id="KW-0732">Signal</keyword>
<dbReference type="Pfam" id="PF00089">
    <property type="entry name" value="Trypsin"/>
    <property type="match status" value="1"/>
</dbReference>
<dbReference type="Gene3D" id="2.40.10.10">
    <property type="entry name" value="Trypsin-like serine proteases"/>
    <property type="match status" value="1"/>
</dbReference>
<gene>
    <name evidence="12" type="ORF">AGLY_005808</name>
</gene>
<comment type="catalytic activity">
    <reaction evidence="9">
        <text>Selective cleavage of 103-Arg-|-Ser-104 and 124-Ile-|-Ile-125 bonds in Limulus clotting factor B to form activated factor B. Cleavage of -Pro-Arg-|-Xaa- bonds in synthetic substrates.</text>
        <dbReference type="EC" id="3.4.21.84"/>
    </reaction>
</comment>
<keyword evidence="6" id="KW-0720">Serine protease</keyword>
<dbReference type="InterPro" id="IPR001314">
    <property type="entry name" value="Peptidase_S1A"/>
</dbReference>
<dbReference type="PROSITE" id="PS50240">
    <property type="entry name" value="TRYPSIN_DOM"/>
    <property type="match status" value="1"/>
</dbReference>
<dbReference type="PANTHER" id="PTHR24256">
    <property type="entry name" value="TRYPTASE-RELATED"/>
    <property type="match status" value="1"/>
</dbReference>
<dbReference type="GO" id="GO:0042381">
    <property type="term" value="P:hemolymph coagulation"/>
    <property type="evidence" value="ECO:0007669"/>
    <property type="project" value="UniProtKB-KW"/>
</dbReference>
<dbReference type="CDD" id="cd00190">
    <property type="entry name" value="Tryp_SPc"/>
    <property type="match status" value="1"/>
</dbReference>
<comment type="caution">
    <text evidence="12">The sequence shown here is derived from an EMBL/GenBank/DDBJ whole genome shotgun (WGS) entry which is preliminary data.</text>
</comment>
<dbReference type="InterPro" id="IPR009003">
    <property type="entry name" value="Peptidase_S1_PA"/>
</dbReference>